<dbReference type="Pfam" id="PF16862">
    <property type="entry name" value="Glyco_hydro_79C"/>
    <property type="match status" value="1"/>
</dbReference>
<dbReference type="InterPro" id="IPR031728">
    <property type="entry name" value="GlcAase_C"/>
</dbReference>
<evidence type="ECO:0000313" key="2">
    <source>
        <dbReference type="EMBL" id="RJE21915.1"/>
    </source>
</evidence>
<dbReference type="SUPFAM" id="SSF51445">
    <property type="entry name" value="(Trans)glycosidases"/>
    <property type="match status" value="1"/>
</dbReference>
<proteinExistence type="predicted"/>
<dbReference type="Proteomes" id="UP000266188">
    <property type="component" value="Unassembled WGS sequence"/>
</dbReference>
<comment type="caution">
    <text evidence="2">The sequence shown here is derived from an EMBL/GenBank/DDBJ whole genome shotgun (WGS) entry which is preliminary data.</text>
</comment>
<dbReference type="EMBL" id="MVGC01000198">
    <property type="protein sequence ID" value="RJE21915.1"/>
    <property type="molecule type" value="Genomic_DNA"/>
</dbReference>
<keyword evidence="3" id="KW-1185">Reference proteome</keyword>
<evidence type="ECO:0000313" key="3">
    <source>
        <dbReference type="Proteomes" id="UP000266188"/>
    </source>
</evidence>
<gene>
    <name evidence="2" type="ORF">PHISCL_05760</name>
</gene>
<dbReference type="PANTHER" id="PTHR36183">
    <property type="entry name" value="BETA-GLUCURONIDASE"/>
    <property type="match status" value="1"/>
</dbReference>
<accession>A0A3A2ZV80</accession>
<dbReference type="AlphaFoldDB" id="A0A3A2ZV80"/>
<dbReference type="InterPro" id="IPR017853">
    <property type="entry name" value="GH"/>
</dbReference>
<dbReference type="OrthoDB" id="2796951at2759"/>
<feature type="domain" description="Beta-glucuronidase C-terminal" evidence="1">
    <location>
        <begin position="416"/>
        <end position="527"/>
    </location>
</feature>
<protein>
    <recommendedName>
        <fullName evidence="1">Beta-glucuronidase C-terminal domain-containing protein</fullName>
    </recommendedName>
</protein>
<sequence length="531" mass="58633">MLLLLILCATAASAIPSGGDSPVSSHVVAEGISADHAGEPVLHPFVSFSIEFAWFPTYAGTWNLSTDCHFMIRAITMARQLFFPESVFESAFGEPRRYPRDWASYDPDLKTAINGTVIPSISTDYPRILSIGPSFFESYSTWPDTKFIHGFNLAHNGSKINNDLLETIPVACKALDGKLAYWELGNEPNNYKTAYQGASRPSNWTTQDYVDEWLSRTSLIKKKLAKSCPHLTNAKYIAPSTGLPTGILNPVDVFKHGLKSHHNIALNSEHNYMGGADEPGVTLQKTLMNHTAVINSVENHLKVIRTLKAQNLDLPYIYGEMNSLYNQGRPGLSNSFGAALWGVDFNLYSASQSIRRSHMHQGNNYRYASWQPEETNKTSIGTKAPYYGNVMVAAMLKGADDVRVATIPLPGDTEAAYAAFVDGQVARLAVINMKEYNYSTSDPDARRPATKYSFRLPNVDAQRKLSVQRLMANGSNSITGITWDGWSYNYNLKKGAPVRLHNVTVGETVPVHRQGWVEIEVPDSSGAILSV</sequence>
<dbReference type="PANTHER" id="PTHR36183:SF2">
    <property type="entry name" value="BETA-GLUCURONIDASE C-TERMINAL DOMAIN-CONTAINING PROTEIN"/>
    <property type="match status" value="1"/>
</dbReference>
<name>A0A3A2ZV80_9EURO</name>
<dbReference type="Gene3D" id="3.20.20.80">
    <property type="entry name" value="Glycosidases"/>
    <property type="match status" value="1"/>
</dbReference>
<dbReference type="InterPro" id="IPR052974">
    <property type="entry name" value="GH79_Enzymes"/>
</dbReference>
<organism evidence="2 3">
    <name type="scientific">Aspergillus sclerotialis</name>
    <dbReference type="NCBI Taxonomy" id="2070753"/>
    <lineage>
        <taxon>Eukaryota</taxon>
        <taxon>Fungi</taxon>
        <taxon>Dikarya</taxon>
        <taxon>Ascomycota</taxon>
        <taxon>Pezizomycotina</taxon>
        <taxon>Eurotiomycetes</taxon>
        <taxon>Eurotiomycetidae</taxon>
        <taxon>Eurotiales</taxon>
        <taxon>Aspergillaceae</taxon>
        <taxon>Aspergillus</taxon>
        <taxon>Aspergillus subgen. Polypaecilum</taxon>
    </lineage>
</organism>
<reference evidence="3" key="1">
    <citation type="submission" date="2017-02" db="EMBL/GenBank/DDBJ databases">
        <authorList>
            <person name="Tafer H."/>
            <person name="Lopandic K."/>
        </authorList>
    </citation>
    <scope>NUCLEOTIDE SEQUENCE [LARGE SCALE GENOMIC DNA]</scope>
    <source>
        <strain evidence="3">CBS 366.77</strain>
    </source>
</reference>
<evidence type="ECO:0000259" key="1">
    <source>
        <dbReference type="Pfam" id="PF16862"/>
    </source>
</evidence>